<dbReference type="EMBL" id="JAGKHQ010000009">
    <property type="protein sequence ID" value="KAG7508128.1"/>
    <property type="molecule type" value="Genomic_DNA"/>
</dbReference>
<evidence type="ECO:0000256" key="1">
    <source>
        <dbReference type="SAM" id="MobiDB-lite"/>
    </source>
</evidence>
<accession>A0AAV6RRI6</accession>
<proteinExistence type="predicted"/>
<dbReference type="AlphaFoldDB" id="A0AAV6RRI6"/>
<keyword evidence="3" id="KW-1185">Reference proteome</keyword>
<feature type="region of interest" description="Disordered" evidence="1">
    <location>
        <begin position="1"/>
        <end position="40"/>
    </location>
</feature>
<name>A0AAV6RRI6_SOLSE</name>
<evidence type="ECO:0000313" key="2">
    <source>
        <dbReference type="EMBL" id="KAG7508128.1"/>
    </source>
</evidence>
<evidence type="ECO:0000313" key="3">
    <source>
        <dbReference type="Proteomes" id="UP000693946"/>
    </source>
</evidence>
<dbReference type="Proteomes" id="UP000693946">
    <property type="component" value="Linkage Group LG17"/>
</dbReference>
<reference evidence="2 3" key="1">
    <citation type="journal article" date="2021" name="Sci. Rep.">
        <title>Chromosome anchoring in Senegalese sole (Solea senegalensis) reveals sex-associated markers and genome rearrangements in flatfish.</title>
        <authorList>
            <person name="Guerrero-Cozar I."/>
            <person name="Gomez-Garrido J."/>
            <person name="Berbel C."/>
            <person name="Martinez-Blanch J.F."/>
            <person name="Alioto T."/>
            <person name="Claros M.G."/>
            <person name="Gagnaire P.A."/>
            <person name="Manchado M."/>
        </authorList>
    </citation>
    <scope>NUCLEOTIDE SEQUENCE [LARGE SCALE GENOMIC DNA]</scope>
    <source>
        <strain evidence="2">Sse05_10M</strain>
    </source>
</reference>
<protein>
    <submittedName>
        <fullName evidence="2">Uncharacterized protein</fullName>
    </submittedName>
</protein>
<organism evidence="2 3">
    <name type="scientific">Solea senegalensis</name>
    <name type="common">Senegalese sole</name>
    <dbReference type="NCBI Taxonomy" id="28829"/>
    <lineage>
        <taxon>Eukaryota</taxon>
        <taxon>Metazoa</taxon>
        <taxon>Chordata</taxon>
        <taxon>Craniata</taxon>
        <taxon>Vertebrata</taxon>
        <taxon>Euteleostomi</taxon>
        <taxon>Actinopterygii</taxon>
        <taxon>Neopterygii</taxon>
        <taxon>Teleostei</taxon>
        <taxon>Neoteleostei</taxon>
        <taxon>Acanthomorphata</taxon>
        <taxon>Carangaria</taxon>
        <taxon>Pleuronectiformes</taxon>
        <taxon>Pleuronectoidei</taxon>
        <taxon>Soleidae</taxon>
        <taxon>Solea</taxon>
    </lineage>
</organism>
<sequence length="67" mass="7441">MVGRPRSVPVIEEATSKHPAAARSRRLDSREGGAPSVCVNPEPRWKYGLPLKVKMSRPTLTEEEQLS</sequence>
<comment type="caution">
    <text evidence="2">The sequence shown here is derived from an EMBL/GenBank/DDBJ whole genome shotgun (WGS) entry which is preliminary data.</text>
</comment>
<gene>
    <name evidence="2" type="ORF">JOB18_003736</name>
</gene>